<keyword evidence="2" id="KW-1133">Transmembrane helix</keyword>
<accession>A0AAN4UN01</accession>
<organism evidence="5 8">
    <name type="scientific">Allgaiera indica</name>
    <dbReference type="NCBI Taxonomy" id="765699"/>
    <lineage>
        <taxon>Bacteria</taxon>
        <taxon>Pseudomonadati</taxon>
        <taxon>Pseudomonadota</taxon>
        <taxon>Alphaproteobacteria</taxon>
        <taxon>Rhodobacterales</taxon>
        <taxon>Paracoccaceae</taxon>
        <taxon>Allgaiera</taxon>
    </lineage>
</organism>
<reference evidence="5" key="3">
    <citation type="submission" date="2023-06" db="EMBL/GenBank/DDBJ databases">
        <authorList>
            <person name="Sun Q."/>
            <person name="Zhou Y."/>
        </authorList>
    </citation>
    <scope>NUCLEOTIDE SEQUENCE</scope>
    <source>
        <strain evidence="5">CGMCC 1.10859</strain>
    </source>
</reference>
<comment type="caution">
    <text evidence="5">The sequence shown here is derived from an EMBL/GenBank/DDBJ whole genome shotgun (WGS) entry which is preliminary data.</text>
</comment>
<feature type="region of interest" description="Disordered" evidence="1">
    <location>
        <begin position="134"/>
        <end position="164"/>
    </location>
</feature>
<feature type="compositionally biased region" description="Gly residues" evidence="1">
    <location>
        <begin position="134"/>
        <end position="147"/>
    </location>
</feature>
<keyword evidence="2" id="KW-0472">Membrane</keyword>
<feature type="signal peptide" evidence="3">
    <location>
        <begin position="1"/>
        <end position="29"/>
    </location>
</feature>
<dbReference type="Pfam" id="PF07589">
    <property type="entry name" value="PEP-CTERM"/>
    <property type="match status" value="1"/>
</dbReference>
<reference evidence="5" key="1">
    <citation type="journal article" date="2014" name="Int. J. Syst. Evol. Microbiol.">
        <title>Complete genome sequence of Corynebacterium casei LMG S-19264T (=DSM 44701T), isolated from a smear-ripened cheese.</title>
        <authorList>
            <consortium name="US DOE Joint Genome Institute (JGI-PGF)"/>
            <person name="Walter F."/>
            <person name="Albersmeier A."/>
            <person name="Kalinowski J."/>
            <person name="Ruckert C."/>
        </authorList>
    </citation>
    <scope>NUCLEOTIDE SEQUENCE</scope>
    <source>
        <strain evidence="5">CGMCC 1.10859</strain>
    </source>
</reference>
<evidence type="ECO:0000256" key="2">
    <source>
        <dbReference type="SAM" id="Phobius"/>
    </source>
</evidence>
<evidence type="ECO:0000256" key="3">
    <source>
        <dbReference type="SAM" id="SignalP"/>
    </source>
</evidence>
<keyword evidence="7" id="KW-1185">Reference proteome</keyword>
<feature type="transmembrane region" description="Helical" evidence="2">
    <location>
        <begin position="235"/>
        <end position="255"/>
    </location>
</feature>
<dbReference type="Proteomes" id="UP000199541">
    <property type="component" value="Unassembled WGS sequence"/>
</dbReference>
<proteinExistence type="predicted"/>
<feature type="domain" description="Ice-binding protein C-terminal" evidence="4">
    <location>
        <begin position="236"/>
        <end position="259"/>
    </location>
</feature>
<feature type="compositionally biased region" description="Low complexity" evidence="1">
    <location>
        <begin position="213"/>
        <end position="228"/>
    </location>
</feature>
<feature type="chain" id="PRO_5042913840" evidence="3">
    <location>
        <begin position="30"/>
        <end position="263"/>
    </location>
</feature>
<dbReference type="InterPro" id="IPR013424">
    <property type="entry name" value="Ice-binding_C"/>
</dbReference>
<dbReference type="EMBL" id="BNAB01000001">
    <property type="protein sequence ID" value="GHD98561.1"/>
    <property type="molecule type" value="Genomic_DNA"/>
</dbReference>
<dbReference type="AlphaFoldDB" id="A0AAN4UN01"/>
<feature type="region of interest" description="Disordered" evidence="1">
    <location>
        <begin position="206"/>
        <end position="229"/>
    </location>
</feature>
<reference evidence="6 7" key="2">
    <citation type="submission" date="2016-10" db="EMBL/GenBank/DDBJ databases">
        <authorList>
            <person name="Varghese N."/>
            <person name="Submissions S."/>
        </authorList>
    </citation>
    <scope>NUCLEOTIDE SEQUENCE [LARGE SCALE GENOMIC DNA]</scope>
    <source>
        <strain evidence="6 7">DSM 24802</strain>
    </source>
</reference>
<evidence type="ECO:0000313" key="6">
    <source>
        <dbReference type="EMBL" id="SDW10918.1"/>
    </source>
</evidence>
<evidence type="ECO:0000313" key="5">
    <source>
        <dbReference type="EMBL" id="GHD98561.1"/>
    </source>
</evidence>
<evidence type="ECO:0000313" key="8">
    <source>
        <dbReference type="Proteomes" id="UP000634647"/>
    </source>
</evidence>
<gene>
    <name evidence="5" type="ORF">GCM10008024_02570</name>
    <name evidence="6" type="ORF">SAMN05444006_101290</name>
</gene>
<evidence type="ECO:0000259" key="4">
    <source>
        <dbReference type="Pfam" id="PF07589"/>
    </source>
</evidence>
<keyword evidence="2" id="KW-0812">Transmembrane</keyword>
<evidence type="ECO:0000256" key="1">
    <source>
        <dbReference type="SAM" id="MobiDB-lite"/>
    </source>
</evidence>
<keyword evidence="3" id="KW-0732">Signal</keyword>
<dbReference type="RefSeq" id="WP_143037472.1">
    <property type="nucleotide sequence ID" value="NZ_BNAB01000001.1"/>
</dbReference>
<name>A0AAN4UN01_9RHOB</name>
<dbReference type="EMBL" id="FNOB01000001">
    <property type="protein sequence ID" value="SDW10918.1"/>
    <property type="molecule type" value="Genomic_DNA"/>
</dbReference>
<dbReference type="Proteomes" id="UP000634647">
    <property type="component" value="Unassembled WGS sequence"/>
</dbReference>
<protein>
    <submittedName>
        <fullName evidence="6">VPLPA-CTERM protein sorting domain-containing protein</fullName>
    </submittedName>
</protein>
<sequence>MLIWVKQWHPRRSAVAFFMAAALSLGATAGAAAPTPSSRLSGLPETVGMGLRHLGDTETSQIVSALYWLHHTFPSAPFTWMPGNGVANLGTLLGSLASWLHDGQDRGQGGTSAGGTLTPAEIFEKLIAGGAGLYGGPPRGPAQGGLQGSAKSSPPWTALLAGAHPFGGTSAPSGNLLTSAGPGGTGLVGSGSGGTGLVGAGSGGTGLVGSGSGNPTITGGSGPSSGTSRAALPSVVPLPATLPMLLLGLGALVMAGRRRRPAT</sequence>
<evidence type="ECO:0000313" key="7">
    <source>
        <dbReference type="Proteomes" id="UP000199541"/>
    </source>
</evidence>